<protein>
    <recommendedName>
        <fullName evidence="6">Type III secretion exporter</fullName>
    </recommendedName>
</protein>
<sequence length="349" mass="36413">MSGARTERPTPRRQREARRRGEVARSPELLALAALAGGLAAICATGRGLLSALSRLLRSGLERSLDLAPDPAAALLAALGAFARAAAPVLAGAALAAGLAGRLVAGPVFSFEACAFRLDRLGPRRGLSRLCSGARLGRAPLEALRAAVLVASGGLALRAAAPALSRLPRLEPRALLAGEGLLGARAVAALLPALALFAAADLGLALRRHRAALRMTREEVRRDQREEEGDPQRRAERRRLHRALADAPPLSRATCLVVNPVHFAVALRHERGSDEAPRVLAKGAGEAAARLRGAARRAGVPVVEDVPLARALHRLCEVGEEIPEELFEAAAAVLAHLYAGAGRAVEGEA</sequence>
<comment type="similarity">
    <text evidence="1">Belongs to the type III secretion exporter family.</text>
</comment>
<dbReference type="Proteomes" id="UP001162734">
    <property type="component" value="Chromosome"/>
</dbReference>
<evidence type="ECO:0000256" key="3">
    <source>
        <dbReference type="SAM" id="Phobius"/>
    </source>
</evidence>
<keyword evidence="3" id="KW-1133">Transmembrane helix</keyword>
<keyword evidence="3" id="KW-0472">Membrane</keyword>
<evidence type="ECO:0000313" key="5">
    <source>
        <dbReference type="Proteomes" id="UP001162734"/>
    </source>
</evidence>
<dbReference type="InterPro" id="IPR006135">
    <property type="entry name" value="T3SS_substrate_exporter"/>
</dbReference>
<evidence type="ECO:0008006" key="6">
    <source>
        <dbReference type="Google" id="ProtNLM"/>
    </source>
</evidence>
<evidence type="ECO:0000256" key="2">
    <source>
        <dbReference type="SAM" id="MobiDB-lite"/>
    </source>
</evidence>
<name>A0ABN6N703_9BACT</name>
<feature type="compositionally biased region" description="Basic and acidic residues" evidence="2">
    <location>
        <begin position="217"/>
        <end position="234"/>
    </location>
</feature>
<dbReference type="PANTHER" id="PTHR30531:SF12">
    <property type="entry name" value="FLAGELLAR BIOSYNTHETIC PROTEIN FLHB"/>
    <property type="match status" value="1"/>
</dbReference>
<feature type="transmembrane region" description="Helical" evidence="3">
    <location>
        <begin position="29"/>
        <end position="50"/>
    </location>
</feature>
<dbReference type="RefSeq" id="WP_248340478.1">
    <property type="nucleotide sequence ID" value="NZ_AP025592.1"/>
</dbReference>
<keyword evidence="5" id="KW-1185">Reference proteome</keyword>
<dbReference type="Gene3D" id="3.40.1690.10">
    <property type="entry name" value="secretion proteins EscU"/>
    <property type="match status" value="1"/>
</dbReference>
<feature type="region of interest" description="Disordered" evidence="2">
    <location>
        <begin position="217"/>
        <end position="236"/>
    </location>
</feature>
<dbReference type="PRINTS" id="PR00950">
    <property type="entry name" value="TYPE3IMSPROT"/>
</dbReference>
<feature type="transmembrane region" description="Helical" evidence="3">
    <location>
        <begin position="181"/>
        <end position="206"/>
    </location>
</feature>
<keyword evidence="3" id="KW-0812">Transmembrane</keyword>
<organism evidence="4 5">
    <name type="scientific">Anaeromyxobacter paludicola</name>
    <dbReference type="NCBI Taxonomy" id="2918171"/>
    <lineage>
        <taxon>Bacteria</taxon>
        <taxon>Pseudomonadati</taxon>
        <taxon>Myxococcota</taxon>
        <taxon>Myxococcia</taxon>
        <taxon>Myxococcales</taxon>
        <taxon>Cystobacterineae</taxon>
        <taxon>Anaeromyxobacteraceae</taxon>
        <taxon>Anaeromyxobacter</taxon>
    </lineage>
</organism>
<accession>A0ABN6N703</accession>
<gene>
    <name evidence="4" type="ORF">AMPC_20620</name>
</gene>
<evidence type="ECO:0000313" key="4">
    <source>
        <dbReference type="EMBL" id="BDG08949.1"/>
    </source>
</evidence>
<feature type="region of interest" description="Disordered" evidence="2">
    <location>
        <begin position="1"/>
        <end position="22"/>
    </location>
</feature>
<dbReference type="SUPFAM" id="SSF160544">
    <property type="entry name" value="EscU C-terminal domain-like"/>
    <property type="match status" value="1"/>
</dbReference>
<proteinExistence type="inferred from homology"/>
<dbReference type="EMBL" id="AP025592">
    <property type="protein sequence ID" value="BDG08949.1"/>
    <property type="molecule type" value="Genomic_DNA"/>
</dbReference>
<dbReference type="Pfam" id="PF01312">
    <property type="entry name" value="Bac_export_2"/>
    <property type="match status" value="1"/>
</dbReference>
<dbReference type="InterPro" id="IPR029025">
    <property type="entry name" value="T3SS_substrate_exporter_C"/>
</dbReference>
<evidence type="ECO:0000256" key="1">
    <source>
        <dbReference type="ARBA" id="ARBA00010690"/>
    </source>
</evidence>
<reference evidence="5" key="1">
    <citation type="journal article" date="2022" name="Int. J. Syst. Evol. Microbiol.">
        <title>Anaeromyxobacter oryzae sp. nov., Anaeromyxobacter diazotrophicus sp. nov. and Anaeromyxobacter paludicola sp. nov., isolated from paddy soils.</title>
        <authorList>
            <person name="Itoh H."/>
            <person name="Xu Z."/>
            <person name="Mise K."/>
            <person name="Masuda Y."/>
            <person name="Ushijima N."/>
            <person name="Hayakawa C."/>
            <person name="Shiratori Y."/>
            <person name="Senoo K."/>
        </authorList>
    </citation>
    <scope>NUCLEOTIDE SEQUENCE [LARGE SCALE GENOMIC DNA]</scope>
    <source>
        <strain evidence="5">Red630</strain>
    </source>
</reference>
<dbReference type="PANTHER" id="PTHR30531">
    <property type="entry name" value="FLAGELLAR BIOSYNTHETIC PROTEIN FLHB"/>
    <property type="match status" value="1"/>
</dbReference>